<dbReference type="AlphaFoldDB" id="A0A839QVJ6"/>
<evidence type="ECO:0000256" key="8">
    <source>
        <dbReference type="SAM" id="Phobius"/>
    </source>
</evidence>
<dbReference type="Proteomes" id="UP000523000">
    <property type="component" value="Unassembled WGS sequence"/>
</dbReference>
<feature type="transmembrane region" description="Helical" evidence="8">
    <location>
        <begin position="291"/>
        <end position="316"/>
    </location>
</feature>
<sequence>MALEQWWGGRLRSGSTALLSGMRETGGSLPFLRRIMGGAEHSPQTAIRQGLIAALMIMAGSWGVGWLTTSQLSLFARSRFLVPLRVEAYGVISCTLLLALGSMLLCRSWLRLRQRTEPWGEHALAPIRRAVLVWSAPLLFTFPILSRDVYSYFAQGRLMHAGLSPYEHWISQLPGWFAQGSDSLWAESSSPYGPLFLMFSRAVYFISGGVPEIGVIMFRALAVAGVLLCLYTVPRLARQLGSEPSWALWITVANPLFLLSMVAGVHNDALMIGGILLSFWLIYTKHRFWGVLAAAVAIGIKPIVVLALPFLGLAMVGRQAALRAKIGAWAYTGVLTAAVMALFGVASGLGFGWIQAMAGAGSAAFPYAPVGLLGLGMGWVVQLFGGDLTFTAGIVYAFFKVLSLGLTFWLAVKKPAGSPVLYAAYSLTAAVVLAPIIQPWYVLWLVPLYATARVYSVRWERFYYVLTMLVVLSGVVDQLSVGQWFSLAAARWIAAAAGLAYIGYLIFIDPKTASLFGARWRRPPIRNEATES</sequence>
<keyword evidence="6 8" id="KW-0472">Membrane</keyword>
<dbReference type="NCBIfam" id="NF038066">
    <property type="entry name" value="MptB"/>
    <property type="match status" value="1"/>
</dbReference>
<feature type="transmembrane region" description="Helical" evidence="8">
    <location>
        <begin position="328"/>
        <end position="352"/>
    </location>
</feature>
<dbReference type="GO" id="GO:0016757">
    <property type="term" value="F:glycosyltransferase activity"/>
    <property type="evidence" value="ECO:0007669"/>
    <property type="project" value="UniProtKB-KW"/>
</dbReference>
<feature type="transmembrane region" description="Helical" evidence="8">
    <location>
        <begin position="131"/>
        <end position="153"/>
    </location>
</feature>
<comment type="subcellular location">
    <subcellularLocation>
        <location evidence="1">Membrane</location>
        <topology evidence="1">Multi-pass membrane protein</topology>
    </subcellularLocation>
</comment>
<dbReference type="GO" id="GO:0016020">
    <property type="term" value="C:membrane"/>
    <property type="evidence" value="ECO:0007669"/>
    <property type="project" value="UniProtKB-SubCell"/>
</dbReference>
<reference evidence="9 10" key="1">
    <citation type="submission" date="2020-08" db="EMBL/GenBank/DDBJ databases">
        <title>Sequencing the genomes of 1000 actinobacteria strains.</title>
        <authorList>
            <person name="Klenk H.-P."/>
        </authorList>
    </citation>
    <scope>NUCLEOTIDE SEQUENCE [LARGE SCALE GENOMIC DNA]</scope>
    <source>
        <strain evidence="9 10">DSM 22826</strain>
    </source>
</reference>
<evidence type="ECO:0008006" key="11">
    <source>
        <dbReference type="Google" id="ProtNLM"/>
    </source>
</evidence>
<organism evidence="9 10">
    <name type="scientific">Paeniglutamicibacter cryotolerans</name>
    <dbReference type="NCBI Taxonomy" id="670079"/>
    <lineage>
        <taxon>Bacteria</taxon>
        <taxon>Bacillati</taxon>
        <taxon>Actinomycetota</taxon>
        <taxon>Actinomycetes</taxon>
        <taxon>Micrococcales</taxon>
        <taxon>Micrococcaceae</taxon>
        <taxon>Paeniglutamicibacter</taxon>
    </lineage>
</organism>
<keyword evidence="10" id="KW-1185">Reference proteome</keyword>
<protein>
    <recommendedName>
        <fullName evidence="11">DUF2029 domain-containing protein</fullName>
    </recommendedName>
</protein>
<dbReference type="Pfam" id="PF26314">
    <property type="entry name" value="MptA_B_family"/>
    <property type="match status" value="1"/>
</dbReference>
<dbReference type="RefSeq" id="WP_183512871.1">
    <property type="nucleotide sequence ID" value="NZ_BAABGK010000018.1"/>
</dbReference>
<feature type="transmembrane region" description="Helical" evidence="8">
    <location>
        <begin position="419"/>
        <end position="442"/>
    </location>
</feature>
<evidence type="ECO:0000313" key="10">
    <source>
        <dbReference type="Proteomes" id="UP000523000"/>
    </source>
</evidence>
<feature type="transmembrane region" description="Helical" evidence="8">
    <location>
        <begin position="245"/>
        <end position="263"/>
    </location>
</feature>
<feature type="transmembrane region" description="Helical" evidence="8">
    <location>
        <begin position="50"/>
        <end position="68"/>
    </location>
</feature>
<evidence type="ECO:0000313" key="9">
    <source>
        <dbReference type="EMBL" id="MBB2997322.1"/>
    </source>
</evidence>
<evidence type="ECO:0000256" key="5">
    <source>
        <dbReference type="ARBA" id="ARBA00022989"/>
    </source>
</evidence>
<accession>A0A839QVJ6</accession>
<name>A0A839QVJ6_9MICC</name>
<feature type="transmembrane region" description="Helical" evidence="8">
    <location>
        <begin position="390"/>
        <end position="412"/>
    </location>
</feature>
<evidence type="ECO:0000256" key="3">
    <source>
        <dbReference type="ARBA" id="ARBA00022679"/>
    </source>
</evidence>
<dbReference type="InterPro" id="IPR049829">
    <property type="entry name" value="MptA/B-like"/>
</dbReference>
<keyword evidence="2" id="KW-0328">Glycosyltransferase</keyword>
<evidence type="ECO:0000256" key="4">
    <source>
        <dbReference type="ARBA" id="ARBA00022692"/>
    </source>
</evidence>
<feature type="transmembrane region" description="Helical" evidence="8">
    <location>
        <begin position="88"/>
        <end position="110"/>
    </location>
</feature>
<evidence type="ECO:0000256" key="2">
    <source>
        <dbReference type="ARBA" id="ARBA00022676"/>
    </source>
</evidence>
<evidence type="ECO:0000256" key="7">
    <source>
        <dbReference type="ARBA" id="ARBA00043987"/>
    </source>
</evidence>
<comment type="similarity">
    <text evidence="7">Belongs to the MptA/B family.</text>
</comment>
<evidence type="ECO:0000256" key="6">
    <source>
        <dbReference type="ARBA" id="ARBA00023136"/>
    </source>
</evidence>
<keyword evidence="5 8" id="KW-1133">Transmembrane helix</keyword>
<proteinExistence type="inferred from homology"/>
<evidence type="ECO:0000256" key="1">
    <source>
        <dbReference type="ARBA" id="ARBA00004141"/>
    </source>
</evidence>
<keyword evidence="4 8" id="KW-0812">Transmembrane</keyword>
<feature type="transmembrane region" description="Helical" evidence="8">
    <location>
        <begin position="488"/>
        <end position="507"/>
    </location>
</feature>
<feature type="transmembrane region" description="Helical" evidence="8">
    <location>
        <begin position="364"/>
        <end position="384"/>
    </location>
</feature>
<feature type="transmembrane region" description="Helical" evidence="8">
    <location>
        <begin position="462"/>
        <end position="481"/>
    </location>
</feature>
<dbReference type="EMBL" id="JACHVS010000002">
    <property type="protein sequence ID" value="MBB2997322.1"/>
    <property type="molecule type" value="Genomic_DNA"/>
</dbReference>
<comment type="caution">
    <text evidence="9">The sequence shown here is derived from an EMBL/GenBank/DDBJ whole genome shotgun (WGS) entry which is preliminary data.</text>
</comment>
<gene>
    <name evidence="9" type="ORF">E9229_003569</name>
</gene>
<keyword evidence="3" id="KW-0808">Transferase</keyword>
<feature type="transmembrane region" description="Helical" evidence="8">
    <location>
        <begin position="213"/>
        <end position="233"/>
    </location>
</feature>